<dbReference type="OrthoDB" id="193905at2759"/>
<dbReference type="InterPro" id="IPR053958">
    <property type="entry name" value="HMGCR/SNAP/NPC1-like_SSD"/>
</dbReference>
<feature type="transmembrane region" description="Helical" evidence="7">
    <location>
        <begin position="239"/>
        <end position="264"/>
    </location>
</feature>
<gene>
    <name evidence="9" type="ORF">NOO_LOCUS10679</name>
</gene>
<dbReference type="EMBL" id="UYRW01006404">
    <property type="protein sequence ID" value="VDM94406.1"/>
    <property type="molecule type" value="Genomic_DNA"/>
</dbReference>
<evidence type="ECO:0000256" key="6">
    <source>
        <dbReference type="ARBA" id="ARBA00038046"/>
    </source>
</evidence>
<evidence type="ECO:0000256" key="4">
    <source>
        <dbReference type="ARBA" id="ARBA00023136"/>
    </source>
</evidence>
<sequence>MTFIRYFELKFQVFIIIFLNLNRNIWSLPNYLSCLSSNLLTNCSFLTEYDVQSARAIIDYCRLYRREIINCRRNCYLDCPPCFNVPKNCSTQMIFDIFYRILPKNLNARPIYINGYLPIFTSSGYQSQGLSMDIKRDILYDGAKRDSLLACGAAFSVFLIVFLYSLNIFYCITVAFVLFASVLSALAIYSLFTVDFPLLNLVIFVLLLAIGSDDAFVLLNSFPTEVTSQSIHQCLSHTASAMLLTSSSTAVPFFTNILSSVVVFR</sequence>
<keyword evidence="3 7" id="KW-1133">Transmembrane helix</keyword>
<dbReference type="GO" id="GO:0016020">
    <property type="term" value="C:membrane"/>
    <property type="evidence" value="ECO:0007669"/>
    <property type="project" value="UniProtKB-SubCell"/>
</dbReference>
<proteinExistence type="inferred from homology"/>
<dbReference type="GO" id="GO:0022857">
    <property type="term" value="F:transmembrane transporter activity"/>
    <property type="evidence" value="ECO:0007669"/>
    <property type="project" value="TreeGrafter"/>
</dbReference>
<dbReference type="InterPro" id="IPR000731">
    <property type="entry name" value="SSD"/>
</dbReference>
<feature type="domain" description="SSD" evidence="8">
    <location>
        <begin position="176"/>
        <end position="265"/>
    </location>
</feature>
<evidence type="ECO:0000256" key="1">
    <source>
        <dbReference type="ARBA" id="ARBA00004141"/>
    </source>
</evidence>
<name>A0A182ERB3_ONCOC</name>
<keyword evidence="4 7" id="KW-0472">Membrane</keyword>
<reference evidence="11" key="1">
    <citation type="submission" date="2016-06" db="UniProtKB">
        <authorList>
            <consortium name="WormBaseParasite"/>
        </authorList>
    </citation>
    <scope>IDENTIFICATION</scope>
</reference>
<evidence type="ECO:0000313" key="10">
    <source>
        <dbReference type="Proteomes" id="UP000271087"/>
    </source>
</evidence>
<organism evidence="11">
    <name type="scientific">Onchocerca ochengi</name>
    <name type="common">Filarial nematode worm</name>
    <dbReference type="NCBI Taxonomy" id="42157"/>
    <lineage>
        <taxon>Eukaryota</taxon>
        <taxon>Metazoa</taxon>
        <taxon>Ecdysozoa</taxon>
        <taxon>Nematoda</taxon>
        <taxon>Chromadorea</taxon>
        <taxon>Rhabditida</taxon>
        <taxon>Spirurina</taxon>
        <taxon>Spiruromorpha</taxon>
        <taxon>Filarioidea</taxon>
        <taxon>Onchocercidae</taxon>
        <taxon>Onchocerca</taxon>
    </lineage>
</organism>
<evidence type="ECO:0000259" key="8">
    <source>
        <dbReference type="PROSITE" id="PS50156"/>
    </source>
</evidence>
<dbReference type="InterPro" id="IPR052081">
    <property type="entry name" value="Dispatched_Hh_regulator"/>
</dbReference>
<keyword evidence="10" id="KW-1185">Reference proteome</keyword>
<dbReference type="Gene3D" id="1.20.1640.10">
    <property type="entry name" value="Multidrug efflux transporter AcrB transmembrane domain"/>
    <property type="match status" value="1"/>
</dbReference>
<dbReference type="PANTHER" id="PTHR45951:SF8">
    <property type="entry name" value="CHE-14 PROTEIN"/>
    <property type="match status" value="1"/>
</dbReference>
<dbReference type="Pfam" id="PF12349">
    <property type="entry name" value="Sterol-sensing"/>
    <property type="match status" value="1"/>
</dbReference>
<evidence type="ECO:0000256" key="7">
    <source>
        <dbReference type="SAM" id="Phobius"/>
    </source>
</evidence>
<dbReference type="Proteomes" id="UP000271087">
    <property type="component" value="Unassembled WGS sequence"/>
</dbReference>
<evidence type="ECO:0000256" key="2">
    <source>
        <dbReference type="ARBA" id="ARBA00022692"/>
    </source>
</evidence>
<keyword evidence="2 7" id="KW-0812">Transmembrane</keyword>
<evidence type="ECO:0000313" key="11">
    <source>
        <dbReference type="WBParaSite" id="nOo.2.0.1.t10679-RA"/>
    </source>
</evidence>
<evidence type="ECO:0000256" key="5">
    <source>
        <dbReference type="ARBA" id="ARBA00023180"/>
    </source>
</evidence>
<dbReference type="SUPFAM" id="SSF82866">
    <property type="entry name" value="Multidrug efflux transporter AcrB transmembrane domain"/>
    <property type="match status" value="1"/>
</dbReference>
<dbReference type="GO" id="GO:0007224">
    <property type="term" value="P:smoothened signaling pathway"/>
    <property type="evidence" value="ECO:0007669"/>
    <property type="project" value="TreeGrafter"/>
</dbReference>
<dbReference type="AlphaFoldDB" id="A0A182ERB3"/>
<evidence type="ECO:0000256" key="3">
    <source>
        <dbReference type="ARBA" id="ARBA00022989"/>
    </source>
</evidence>
<protein>
    <submittedName>
        <fullName evidence="11">SSD domain-containing protein</fullName>
    </submittedName>
</protein>
<dbReference type="PANTHER" id="PTHR45951">
    <property type="entry name" value="PROTEIN DISPATCHED-RELATED"/>
    <property type="match status" value="1"/>
</dbReference>
<comment type="similarity">
    <text evidence="6">Belongs to the dispatched family.</text>
</comment>
<reference evidence="9 10" key="2">
    <citation type="submission" date="2018-08" db="EMBL/GenBank/DDBJ databases">
        <authorList>
            <person name="Laetsch R D."/>
            <person name="Stevens L."/>
            <person name="Kumar S."/>
            <person name="Blaxter L. M."/>
        </authorList>
    </citation>
    <scope>NUCLEOTIDE SEQUENCE [LARGE SCALE GENOMIC DNA]</scope>
</reference>
<dbReference type="WBParaSite" id="nOo.2.0.1.t10679-RA">
    <property type="protein sequence ID" value="nOo.2.0.1.t10679-RA"/>
    <property type="gene ID" value="nOo.2.0.1.g10679"/>
</dbReference>
<evidence type="ECO:0000313" key="9">
    <source>
        <dbReference type="EMBL" id="VDM94406.1"/>
    </source>
</evidence>
<comment type="subcellular location">
    <subcellularLocation>
        <location evidence="1">Membrane</location>
        <topology evidence="1">Multi-pass membrane protein</topology>
    </subcellularLocation>
</comment>
<dbReference type="STRING" id="42157.A0A182ERB3"/>
<dbReference type="PROSITE" id="PS50156">
    <property type="entry name" value="SSD"/>
    <property type="match status" value="1"/>
</dbReference>
<accession>A0A182ERB3</accession>
<keyword evidence="5" id="KW-0325">Glycoprotein</keyword>